<comment type="caution">
    <text evidence="1">The sequence shown here is derived from an EMBL/GenBank/DDBJ whole genome shotgun (WGS) entry which is preliminary data.</text>
</comment>
<dbReference type="SUPFAM" id="SSF52540">
    <property type="entry name" value="P-loop containing nucleoside triphosphate hydrolases"/>
    <property type="match status" value="1"/>
</dbReference>
<accession>A0A0R0AGI8</accession>
<gene>
    <name evidence="1" type="ORF">ARC78_06000</name>
</gene>
<organism evidence="1 2">
    <name type="scientific">Stenotrophomonas pictorum JCM 9942</name>
    <dbReference type="NCBI Taxonomy" id="1236960"/>
    <lineage>
        <taxon>Bacteria</taxon>
        <taxon>Pseudomonadati</taxon>
        <taxon>Pseudomonadota</taxon>
        <taxon>Gammaproteobacteria</taxon>
        <taxon>Lysobacterales</taxon>
        <taxon>Lysobacteraceae</taxon>
        <taxon>Stenotrophomonas</taxon>
    </lineage>
</organism>
<protein>
    <submittedName>
        <fullName evidence="1">Uncharacterized protein</fullName>
    </submittedName>
</protein>
<dbReference type="InterPro" id="IPR027417">
    <property type="entry name" value="P-loop_NTPase"/>
</dbReference>
<dbReference type="EMBL" id="LLXS01000009">
    <property type="protein sequence ID" value="KRG44108.1"/>
    <property type="molecule type" value="Genomic_DNA"/>
</dbReference>
<evidence type="ECO:0000313" key="1">
    <source>
        <dbReference type="EMBL" id="KRG44108.1"/>
    </source>
</evidence>
<dbReference type="Gene3D" id="3.40.50.300">
    <property type="entry name" value="P-loop containing nucleotide triphosphate hydrolases"/>
    <property type="match status" value="1"/>
</dbReference>
<reference evidence="1 2" key="1">
    <citation type="submission" date="2015-10" db="EMBL/GenBank/DDBJ databases">
        <title>Genome sequencing and analysis of members of genus Stenotrophomonas.</title>
        <authorList>
            <person name="Patil P.P."/>
            <person name="Midha S."/>
            <person name="Patil P.B."/>
        </authorList>
    </citation>
    <scope>NUCLEOTIDE SEQUENCE [LARGE SCALE GENOMIC DNA]</scope>
    <source>
        <strain evidence="1 2">JCM 9942</strain>
    </source>
</reference>
<proteinExistence type="predicted"/>
<sequence length="1429" mass="161191">MATTCQELNRTFFDLPTDENTQIETAELLADLAIGGRADWSTLLDSERILIVSEAGMGKTYECQRQQQRLWEEGRSAFFVELATLATDPLERQFSTEERQRFDNWKVAQTERAFFFLDSVDELKLTQRSFETTLKQFAATLGDNLERTCIVLTTRPTTFDLNVVRKRLPVQPPLDVFVPEDYFANVAMSVNKDKSVKRSTPEWRFVALSALDAKQMRALAVAQGVGDPDELLDAVNAHHAYDFAKRPLDFLELCGDWKLHGRIRTHREQVDSSIDIKLRARGDRPERTQLPPQRVRDGAARLALACLLSRKFTLWHSSDDDRGRGDAPLDPAKILDDWSDDEVKTLLERPLFGFATYGRVRFHNRSIVEFLAAERLKLLVDRGLPIRALMRLLFATTPEGQRIVKPSLQPVVAWLAPHISTVRAELLDHEPSVLLRHGDPGSLNLTLRTQALERYVHMYGAGGWRGQGIPNLQVQRLATNDLNEVIASLWAGGVRNPEVRETLLELIGAGQMTGCADIAYGVATDPDNDARDRLNGLLALAELQDSRLSALLDLIAVSSPDWPEDLAQSVIYHLFPRHLSVPQLVKTLARLSPKLREIGGISTMLPLAIAKAKLEPTAWAELQHRLAELVSNSCRWHDQHYRVTSGRQDLVPALLVASRRRLEMGETGSDLFDAVALAGLLAKSDHDATEDTKTLRAVLTAAPSEVRADVFWASDRLVREHYPKDDCEPFFRFHQFELHGAYQIELQKDADWLLSTLSDTSEPLANRELALETSLRYSGDHPDRLAWLKQLVAMSRDSEALEVRAKEFLSAVENPGPKPTWQIESETRREKSQRRHAKNLASWKLFWRELNNDPGAAFSDDRVDNTSWNLWRTMEKDTQDHSFSGWNPGFIERAFDKDMVDRFRGALAAAWRKDRPTLQSERPVDQRNSYLMRWRTGLAGLYAESESATWASKLTAEEADLACRYALLDLNRLPPWLDALARVHPAVVEAMIGKELLDELEDVDAKHSMLLQDISHASPAVITLFLVRIRSWLKDLLAKGDASILEADKVGRATKLLLDHGDGQDTAYMWAKGRSKLQGTPAPLETQFWLPILARLDPAICVEEMERLASSILPAQHSQVVGWFSSLFGHESDLDLSKFEASPELLLRLVRLANRHIRLEDDLNHDGVYSPGHRDHAQRVRSVLGNSLLGITGPGAWDIKMQFAEDPEVSHYRDRIRAIALEKLAEDWDAVVLSEAEVVRLEREHDFSPISRVEMAALLDTRLADIEDLLLQDASPRELWATISIERLLRRSLAAEFQKMARGAYLVNQEAVTGDEKESDIRLASTAAHLEAVIELKIGEKGYTFSDLRSALHLQLVGKYMSPEHRRVGCLLISIRTDRSWKDPDTGNRMEFEEVVALLDAEAKALTASLGYGAFVAVRGLDLRPRGKT</sequence>
<keyword evidence="2" id="KW-1185">Reference proteome</keyword>
<dbReference type="Proteomes" id="UP000050836">
    <property type="component" value="Unassembled WGS sequence"/>
</dbReference>
<evidence type="ECO:0000313" key="2">
    <source>
        <dbReference type="Proteomes" id="UP000050836"/>
    </source>
</evidence>
<dbReference type="RefSeq" id="WP_057505785.1">
    <property type="nucleotide sequence ID" value="NZ_LLXS01000009.1"/>
</dbReference>
<name>A0A0R0AGI8_9GAMM</name>